<evidence type="ECO:0000313" key="2">
    <source>
        <dbReference type="EMBL" id="EKE29593.1"/>
    </source>
</evidence>
<sequence>MRNRDRKMLWAFRIFMWGLIIYEFLNWINILDWKLNFSWHGLIITDIAVWLICEAVISYKKGINLIAVLPVVLLSVYLDVFWDMFHLYSKIHNYDKFLHFFISSIVAYVIYEVLKDKLYKDHFWKILSSVIIISITSTFWMLYEIEEYLEDAYINKKLLRMWNSFDTWWDLLTDLLGWVLVVIVLLIIHRKKKKL</sequence>
<reference evidence="2" key="1">
    <citation type="journal article" date="2012" name="Science">
        <title>Fermentation, hydrogen, and sulfur metabolism in multiple uncultivated bacterial phyla.</title>
        <authorList>
            <person name="Wrighton K.C."/>
            <person name="Thomas B.C."/>
            <person name="Sharon I."/>
            <person name="Miller C.S."/>
            <person name="Castelle C.J."/>
            <person name="VerBerkmoes N.C."/>
            <person name="Wilkins M.J."/>
            <person name="Hettich R.L."/>
            <person name="Lipton M.S."/>
            <person name="Williams K.H."/>
            <person name="Long P.E."/>
            <person name="Banfield J.F."/>
        </authorList>
    </citation>
    <scope>NUCLEOTIDE SEQUENCE [LARGE SCALE GENOMIC DNA]</scope>
</reference>
<keyword evidence="1" id="KW-0812">Transmembrane</keyword>
<feature type="transmembrane region" description="Helical" evidence="1">
    <location>
        <begin position="64"/>
        <end position="85"/>
    </location>
</feature>
<protein>
    <submittedName>
        <fullName evidence="2">Uncharacterized protein</fullName>
    </submittedName>
</protein>
<evidence type="ECO:0000256" key="1">
    <source>
        <dbReference type="SAM" id="Phobius"/>
    </source>
</evidence>
<dbReference type="EMBL" id="AMFJ01000141">
    <property type="protein sequence ID" value="EKE29593.1"/>
    <property type="molecule type" value="Genomic_DNA"/>
</dbReference>
<dbReference type="Pfam" id="PF09997">
    <property type="entry name" value="DUF2238"/>
    <property type="match status" value="1"/>
</dbReference>
<name>K2G308_9BACT</name>
<feature type="transmembrane region" description="Helical" evidence="1">
    <location>
        <begin position="12"/>
        <end position="31"/>
    </location>
</feature>
<feature type="transmembrane region" description="Helical" evidence="1">
    <location>
        <begin position="37"/>
        <end position="57"/>
    </location>
</feature>
<organism evidence="2">
    <name type="scientific">uncultured bacterium</name>
    <name type="common">gcode 4</name>
    <dbReference type="NCBI Taxonomy" id="1234023"/>
    <lineage>
        <taxon>Bacteria</taxon>
        <taxon>environmental samples</taxon>
    </lineage>
</organism>
<proteinExistence type="predicted"/>
<feature type="transmembrane region" description="Helical" evidence="1">
    <location>
        <begin position="97"/>
        <end position="114"/>
    </location>
</feature>
<keyword evidence="1" id="KW-0472">Membrane</keyword>
<keyword evidence="1" id="KW-1133">Transmembrane helix</keyword>
<dbReference type="AlphaFoldDB" id="K2G308"/>
<feature type="transmembrane region" description="Helical" evidence="1">
    <location>
        <begin position="126"/>
        <end position="143"/>
    </location>
</feature>
<comment type="caution">
    <text evidence="2">The sequence shown here is derived from an EMBL/GenBank/DDBJ whole genome shotgun (WGS) entry which is preliminary data.</text>
</comment>
<feature type="transmembrane region" description="Helical" evidence="1">
    <location>
        <begin position="168"/>
        <end position="188"/>
    </location>
</feature>
<gene>
    <name evidence="2" type="ORF">ACD_2C00141G0015</name>
</gene>
<dbReference type="InterPro" id="IPR014509">
    <property type="entry name" value="YjdF-like"/>
</dbReference>
<accession>K2G308</accession>